<comment type="caution">
    <text evidence="2">The sequence shown here is derived from an EMBL/GenBank/DDBJ whole genome shotgun (WGS) entry which is preliminary data.</text>
</comment>
<keyword evidence="3" id="KW-1185">Reference proteome</keyword>
<dbReference type="EMBL" id="QZFU01000019">
    <property type="protein sequence ID" value="RJO75238.1"/>
    <property type="molecule type" value="Genomic_DNA"/>
</dbReference>
<evidence type="ECO:0000256" key="1">
    <source>
        <dbReference type="SAM" id="MobiDB-lite"/>
    </source>
</evidence>
<organism evidence="2 3">
    <name type="scientific">Nocardia panacis</name>
    <dbReference type="NCBI Taxonomy" id="2340916"/>
    <lineage>
        <taxon>Bacteria</taxon>
        <taxon>Bacillati</taxon>
        <taxon>Actinomycetota</taxon>
        <taxon>Actinomycetes</taxon>
        <taxon>Mycobacteriales</taxon>
        <taxon>Nocardiaceae</taxon>
        <taxon>Nocardia</taxon>
    </lineage>
</organism>
<feature type="compositionally biased region" description="Basic and acidic residues" evidence="1">
    <location>
        <begin position="28"/>
        <end position="60"/>
    </location>
</feature>
<reference evidence="2 3" key="1">
    <citation type="submission" date="2018-09" db="EMBL/GenBank/DDBJ databases">
        <title>YIM PH21274 draft genome.</title>
        <authorList>
            <person name="Miao C."/>
        </authorList>
    </citation>
    <scope>NUCLEOTIDE SEQUENCE [LARGE SCALE GENOMIC DNA]</scope>
    <source>
        <strain evidence="2 3">YIM PH 21724</strain>
    </source>
</reference>
<gene>
    <name evidence="2" type="ORF">D5S18_17955</name>
</gene>
<feature type="region of interest" description="Disordered" evidence="1">
    <location>
        <begin position="1"/>
        <end position="91"/>
    </location>
</feature>
<dbReference type="AlphaFoldDB" id="A0A3A4KGX4"/>
<feature type="compositionally biased region" description="Low complexity" evidence="1">
    <location>
        <begin position="63"/>
        <end position="83"/>
    </location>
</feature>
<sequence length="91" mass="9820">MAAASRPEPRPSTGNCPIAIIVGQQSHGQRDGNSPEHDIDQEHRAPAEPEKVRVDEKSGEQNRTTASTAHRARAGARWSGARSVDMRILVG</sequence>
<protein>
    <submittedName>
        <fullName evidence="2">Uncharacterized protein</fullName>
    </submittedName>
</protein>
<evidence type="ECO:0000313" key="2">
    <source>
        <dbReference type="EMBL" id="RJO75238.1"/>
    </source>
</evidence>
<proteinExistence type="predicted"/>
<accession>A0A3A4KGX4</accession>
<name>A0A3A4KGX4_9NOCA</name>
<evidence type="ECO:0000313" key="3">
    <source>
        <dbReference type="Proteomes" id="UP000266677"/>
    </source>
</evidence>
<dbReference type="Proteomes" id="UP000266677">
    <property type="component" value="Unassembled WGS sequence"/>
</dbReference>